<dbReference type="AlphaFoldDB" id="A0A0R3L2Q1"/>
<name>A0A0R3L2Q1_9BRAD</name>
<organism evidence="1 2">
    <name type="scientific">Bradyrhizobium valentinum</name>
    <dbReference type="NCBI Taxonomy" id="1518501"/>
    <lineage>
        <taxon>Bacteria</taxon>
        <taxon>Pseudomonadati</taxon>
        <taxon>Pseudomonadota</taxon>
        <taxon>Alphaproteobacteria</taxon>
        <taxon>Hyphomicrobiales</taxon>
        <taxon>Nitrobacteraceae</taxon>
        <taxon>Bradyrhizobium</taxon>
    </lineage>
</organism>
<keyword evidence="2" id="KW-1185">Reference proteome</keyword>
<dbReference type="EMBL" id="LLXX01000153">
    <property type="protein sequence ID" value="KRR02184.1"/>
    <property type="molecule type" value="Genomic_DNA"/>
</dbReference>
<protein>
    <recommendedName>
        <fullName evidence="3">BioF2-like acetyltransferase domain-containing protein</fullName>
    </recommendedName>
</protein>
<dbReference type="InterPro" id="IPR016181">
    <property type="entry name" value="Acyl_CoA_acyltransferase"/>
</dbReference>
<dbReference type="Proteomes" id="UP000051913">
    <property type="component" value="Unassembled WGS sequence"/>
</dbReference>
<evidence type="ECO:0008006" key="3">
    <source>
        <dbReference type="Google" id="ProtNLM"/>
    </source>
</evidence>
<accession>A0A0R3L2Q1</accession>
<dbReference type="OrthoDB" id="8181984at2"/>
<evidence type="ECO:0000313" key="2">
    <source>
        <dbReference type="Proteomes" id="UP000051913"/>
    </source>
</evidence>
<dbReference type="RefSeq" id="WP_057853314.1">
    <property type="nucleotide sequence ID" value="NZ_LLXX01000153.1"/>
</dbReference>
<sequence length="392" mass="44100">MKFFPFRSDASHAFCSGVLQKLSDMDEHEWDALVSDDNFYNSYRWLRGLEHSLGATDVLSVHGSAGLVAACTLWEGDQSPGMFFLPDCMAGVPGPWQEGFLWLGGRRNTHNEIPCIQGRRRHQALAELGRCALEYAQQRGYAGFVMPYMPYQAAVEFAYAVGGVVVLHSAQASLEVPDTGLAGMMESWRAHDRNQTKSEIAAFRRMGSRVEWGVPDELDDSVAADLITQNRSRYGGMQDREWVQGILAGQRKSGVSYFGAAAVSKRDEDITALAIFYRFGATLHLRYFGANYSLDLNDYRYFVLCYYEPLNYAAANGLTKLRLSTSALRAKVNRGAKIEPQALVVKCADEQQICHSEAKRHNHRMLREYQDEFPGHLSWDWELVGSHQNPTN</sequence>
<proteinExistence type="predicted"/>
<comment type="caution">
    <text evidence="1">The sequence shown here is derived from an EMBL/GenBank/DDBJ whole genome shotgun (WGS) entry which is preliminary data.</text>
</comment>
<dbReference type="SUPFAM" id="SSF55729">
    <property type="entry name" value="Acyl-CoA N-acyltransferases (Nat)"/>
    <property type="match status" value="1"/>
</dbReference>
<evidence type="ECO:0000313" key="1">
    <source>
        <dbReference type="EMBL" id="KRR02184.1"/>
    </source>
</evidence>
<gene>
    <name evidence="1" type="ORF">CP49_05315</name>
</gene>
<reference evidence="1 2" key="1">
    <citation type="submission" date="2014-03" db="EMBL/GenBank/DDBJ databases">
        <title>Bradyrhizobium valentinum sp. nov., isolated from effective nodules of Lupinus mariae-josephae, a lupine endemic of basic-lime soils in Eastern Spain.</title>
        <authorList>
            <person name="Duran D."/>
            <person name="Rey L."/>
            <person name="Navarro A."/>
            <person name="Busquets A."/>
            <person name="Imperial J."/>
            <person name="Ruiz-Argueso T."/>
        </authorList>
    </citation>
    <scope>NUCLEOTIDE SEQUENCE [LARGE SCALE GENOMIC DNA]</scope>
    <source>
        <strain evidence="1 2">LmjM3</strain>
    </source>
</reference>